<dbReference type="CDD" id="cd00086">
    <property type="entry name" value="homeodomain"/>
    <property type="match status" value="1"/>
</dbReference>
<dbReference type="Proteomes" id="UP001292094">
    <property type="component" value="Unassembled WGS sequence"/>
</dbReference>
<evidence type="ECO:0000256" key="6">
    <source>
        <dbReference type="RuleBase" id="RU000682"/>
    </source>
</evidence>
<evidence type="ECO:0000256" key="2">
    <source>
        <dbReference type="ARBA" id="ARBA00023125"/>
    </source>
</evidence>
<comment type="caution">
    <text evidence="9">The sequence shown here is derived from an EMBL/GenBank/DDBJ whole genome shotgun (WGS) entry which is preliminary data.</text>
</comment>
<dbReference type="GO" id="GO:0005634">
    <property type="term" value="C:nucleus"/>
    <property type="evidence" value="ECO:0007669"/>
    <property type="project" value="UniProtKB-SubCell"/>
</dbReference>
<dbReference type="FunFam" id="1.10.10.60:FF:000176">
    <property type="entry name" value="pancreas/duodenum homeobox protein 1"/>
    <property type="match status" value="1"/>
</dbReference>
<evidence type="ECO:0000259" key="8">
    <source>
        <dbReference type="PROSITE" id="PS50071"/>
    </source>
</evidence>
<dbReference type="Gene3D" id="1.10.10.60">
    <property type="entry name" value="Homeodomain-like"/>
    <property type="match status" value="1"/>
</dbReference>
<dbReference type="InterPro" id="IPR017970">
    <property type="entry name" value="Homeobox_CS"/>
</dbReference>
<dbReference type="PANTHER" id="PTHR45664:SF12">
    <property type="entry name" value="PANCREAS_DUODENUM HOMEOBOX PROTEIN 1"/>
    <property type="match status" value="1"/>
</dbReference>
<reference evidence="9" key="1">
    <citation type="submission" date="2023-11" db="EMBL/GenBank/DDBJ databases">
        <title>Genome assemblies of two species of porcelain crab, Petrolisthes cinctipes and Petrolisthes manimaculis (Anomura: Porcellanidae).</title>
        <authorList>
            <person name="Angst P."/>
        </authorList>
    </citation>
    <scope>NUCLEOTIDE SEQUENCE</scope>
    <source>
        <strain evidence="9">PB745_02</strain>
        <tissue evidence="9">Gill</tissue>
    </source>
</reference>
<dbReference type="PANTHER" id="PTHR45664">
    <property type="entry name" value="PROTEIN ZERKNUELLT 1-RELATED"/>
    <property type="match status" value="1"/>
</dbReference>
<dbReference type="InterPro" id="IPR009057">
    <property type="entry name" value="Homeodomain-like_sf"/>
</dbReference>
<keyword evidence="10" id="KW-1185">Reference proteome</keyword>
<dbReference type="InterPro" id="IPR001356">
    <property type="entry name" value="HD"/>
</dbReference>
<dbReference type="PROSITE" id="PS50071">
    <property type="entry name" value="HOMEOBOX_2"/>
    <property type="match status" value="1"/>
</dbReference>
<organism evidence="9 10">
    <name type="scientific">Petrolisthes manimaculis</name>
    <dbReference type="NCBI Taxonomy" id="1843537"/>
    <lineage>
        <taxon>Eukaryota</taxon>
        <taxon>Metazoa</taxon>
        <taxon>Ecdysozoa</taxon>
        <taxon>Arthropoda</taxon>
        <taxon>Crustacea</taxon>
        <taxon>Multicrustacea</taxon>
        <taxon>Malacostraca</taxon>
        <taxon>Eumalacostraca</taxon>
        <taxon>Eucarida</taxon>
        <taxon>Decapoda</taxon>
        <taxon>Pleocyemata</taxon>
        <taxon>Anomura</taxon>
        <taxon>Galatheoidea</taxon>
        <taxon>Porcellanidae</taxon>
        <taxon>Petrolisthes</taxon>
    </lineage>
</organism>
<dbReference type="EMBL" id="JAWZYT010003562">
    <property type="protein sequence ID" value="KAK4297837.1"/>
    <property type="molecule type" value="Genomic_DNA"/>
</dbReference>
<dbReference type="GO" id="GO:0000978">
    <property type="term" value="F:RNA polymerase II cis-regulatory region sequence-specific DNA binding"/>
    <property type="evidence" value="ECO:0007669"/>
    <property type="project" value="TreeGrafter"/>
</dbReference>
<proteinExistence type="predicted"/>
<dbReference type="GO" id="GO:0000981">
    <property type="term" value="F:DNA-binding transcription factor activity, RNA polymerase II-specific"/>
    <property type="evidence" value="ECO:0007669"/>
    <property type="project" value="InterPro"/>
</dbReference>
<feature type="region of interest" description="Disordered" evidence="7">
    <location>
        <begin position="310"/>
        <end position="329"/>
    </location>
</feature>
<name>A0AAE1NYX4_9EUCA</name>
<evidence type="ECO:0000256" key="5">
    <source>
        <dbReference type="PROSITE-ProRule" id="PRU00108"/>
    </source>
</evidence>
<feature type="domain" description="Homeobox" evidence="8">
    <location>
        <begin position="68"/>
        <end position="128"/>
    </location>
</feature>
<keyword evidence="4 5" id="KW-0539">Nucleus</keyword>
<dbReference type="SMART" id="SM00389">
    <property type="entry name" value="HOX"/>
    <property type="match status" value="1"/>
</dbReference>
<dbReference type="GO" id="GO:0048513">
    <property type="term" value="P:animal organ development"/>
    <property type="evidence" value="ECO:0007669"/>
    <property type="project" value="UniProtKB-ARBA"/>
</dbReference>
<gene>
    <name evidence="9" type="ORF">Pmani_029778</name>
</gene>
<evidence type="ECO:0000313" key="9">
    <source>
        <dbReference type="EMBL" id="KAK4297837.1"/>
    </source>
</evidence>
<dbReference type="InterPro" id="IPR020479">
    <property type="entry name" value="HD_metazoa"/>
</dbReference>
<evidence type="ECO:0000313" key="10">
    <source>
        <dbReference type="Proteomes" id="UP001292094"/>
    </source>
</evidence>
<dbReference type="AlphaFoldDB" id="A0AAE1NYX4"/>
<keyword evidence="2 5" id="KW-0238">DNA-binding</keyword>
<dbReference type="PROSITE" id="PS00027">
    <property type="entry name" value="HOMEOBOX_1"/>
    <property type="match status" value="1"/>
</dbReference>
<evidence type="ECO:0000256" key="1">
    <source>
        <dbReference type="ARBA" id="ARBA00004123"/>
    </source>
</evidence>
<feature type="region of interest" description="Disordered" evidence="7">
    <location>
        <begin position="243"/>
        <end position="272"/>
    </location>
</feature>
<dbReference type="Pfam" id="PF00046">
    <property type="entry name" value="Homeodomain"/>
    <property type="match status" value="1"/>
</dbReference>
<evidence type="ECO:0000256" key="4">
    <source>
        <dbReference type="ARBA" id="ARBA00023242"/>
    </source>
</evidence>
<feature type="compositionally biased region" description="Pro residues" evidence="7">
    <location>
        <begin position="140"/>
        <end position="153"/>
    </location>
</feature>
<protein>
    <recommendedName>
        <fullName evidence="8">Homeobox domain-containing protein</fullName>
    </recommendedName>
</protein>
<feature type="DNA-binding region" description="Homeobox" evidence="5">
    <location>
        <begin position="70"/>
        <end position="129"/>
    </location>
</feature>
<dbReference type="SUPFAM" id="SSF46689">
    <property type="entry name" value="Homeodomain-like"/>
    <property type="match status" value="1"/>
</dbReference>
<keyword evidence="3 5" id="KW-0371">Homeobox</keyword>
<evidence type="ECO:0000256" key="7">
    <source>
        <dbReference type="SAM" id="MobiDB-lite"/>
    </source>
</evidence>
<dbReference type="GO" id="GO:0045944">
    <property type="term" value="P:positive regulation of transcription by RNA polymerase II"/>
    <property type="evidence" value="ECO:0007669"/>
    <property type="project" value="UniProtKB-ARBA"/>
</dbReference>
<dbReference type="PRINTS" id="PR00024">
    <property type="entry name" value="HOMEOBOX"/>
</dbReference>
<feature type="region of interest" description="Disordered" evidence="7">
    <location>
        <begin position="128"/>
        <end position="226"/>
    </location>
</feature>
<accession>A0AAE1NYX4</accession>
<evidence type="ECO:0000256" key="3">
    <source>
        <dbReference type="ARBA" id="ARBA00023155"/>
    </source>
</evidence>
<comment type="subcellular location">
    <subcellularLocation>
        <location evidence="1 5 6">Nucleus</location>
    </subcellularLocation>
</comment>
<sequence length="329" mass="35726">MCDEEGRGQVGVGHAEVLPEPGHLWVCPGQILVTFGVAGLSFSVLAVGASVGIEYNVGTESSSGGAGMPTKRARTAYTSAQLVELEKEFHYNRYLCRPRRIEMAAMLNLSERQIKIWFQNRRMKYKKEQKVKGCMGDKSPSPPSPATLPPMSPAPDALSSSSQCHAGACHGSGPHQARSHLQQHHGQDLHPLQHHGQGPHHYMAPTSCSGPGQHQAHHPPMTYNMTTSPFLASNMVELINLQGHGQGQGQRQRQGQGQGQGQSHTKEESQQLHLACPPPLVQQYPDCSVSQAAHHEAKRTQRWCPAPVTSLASTFPSPPHNTGDRLVSL</sequence>